<feature type="domain" description="ABC transmembrane type-1" evidence="8">
    <location>
        <begin position="21"/>
        <end position="218"/>
    </location>
</feature>
<dbReference type="CDD" id="cd06261">
    <property type="entry name" value="TM_PBP2"/>
    <property type="match status" value="1"/>
</dbReference>
<dbReference type="OrthoDB" id="9787841at2"/>
<gene>
    <name evidence="9" type="ORF">SAMN02910414_01800</name>
</gene>
<keyword evidence="2 7" id="KW-0813">Transport</keyword>
<keyword evidence="5 7" id="KW-1133">Transmembrane helix</keyword>
<dbReference type="GO" id="GO:0022857">
    <property type="term" value="F:transmembrane transporter activity"/>
    <property type="evidence" value="ECO:0007669"/>
    <property type="project" value="InterPro"/>
</dbReference>
<evidence type="ECO:0000256" key="4">
    <source>
        <dbReference type="ARBA" id="ARBA00022692"/>
    </source>
</evidence>
<evidence type="ECO:0000313" key="9">
    <source>
        <dbReference type="EMBL" id="SDY54450.1"/>
    </source>
</evidence>
<dbReference type="NCBIfam" id="TIGR01726">
    <property type="entry name" value="HEQRo_perm_3TM"/>
    <property type="match status" value="1"/>
</dbReference>
<sequence>MNEYFDSERFIEDIPKILPQLSVTFSIVGISIFLGTILGIIVAVLRIKNIPILHQILGIYISFMRGTPLLVQMMIAFYGIPLLIWNLFQININDWSPVVFVDIAFILNEGAFLGEIFRSSILAVDSIQTEAGYSIGMTKTQTFLRIVLPQSIRMILPSYGVDIIGVFQNTSLVFTVGGVLDIMGRAKTIGTATGHTLEAYLVVAFTFVIISLILRFVFYLINEKIRYESKIKVDKRKKHIENL</sequence>
<dbReference type="Gene3D" id="1.10.3720.10">
    <property type="entry name" value="MetI-like"/>
    <property type="match status" value="1"/>
</dbReference>
<proteinExistence type="inferred from homology"/>
<dbReference type="InterPro" id="IPR010065">
    <property type="entry name" value="AA_ABC_transptr_permease_3TM"/>
</dbReference>
<feature type="transmembrane region" description="Helical" evidence="7">
    <location>
        <begin position="66"/>
        <end position="88"/>
    </location>
</feature>
<dbReference type="SUPFAM" id="SSF161098">
    <property type="entry name" value="MetI-like"/>
    <property type="match status" value="1"/>
</dbReference>
<keyword evidence="4 7" id="KW-0812">Transmembrane</keyword>
<organism evidence="9 10">
    <name type="scientific">Lachnobacterium bovis DSM 14045</name>
    <dbReference type="NCBI Taxonomy" id="1122142"/>
    <lineage>
        <taxon>Bacteria</taxon>
        <taxon>Bacillati</taxon>
        <taxon>Bacillota</taxon>
        <taxon>Clostridia</taxon>
        <taxon>Lachnospirales</taxon>
        <taxon>Lachnospiraceae</taxon>
        <taxon>Lachnobacterium</taxon>
    </lineage>
</organism>
<dbReference type="PANTHER" id="PTHR30614:SF45">
    <property type="entry name" value="L-CYSTINE TRANSPORT SYSTEM PERMEASE PROTEIN TCYL"/>
    <property type="match status" value="1"/>
</dbReference>
<feature type="transmembrane region" description="Helical" evidence="7">
    <location>
        <begin position="199"/>
        <end position="221"/>
    </location>
</feature>
<dbReference type="Pfam" id="PF00528">
    <property type="entry name" value="BPD_transp_1"/>
    <property type="match status" value="1"/>
</dbReference>
<feature type="transmembrane region" description="Helical" evidence="7">
    <location>
        <begin position="20"/>
        <end position="45"/>
    </location>
</feature>
<evidence type="ECO:0000313" key="10">
    <source>
        <dbReference type="Proteomes" id="UP000183918"/>
    </source>
</evidence>
<dbReference type="EMBL" id="FNPG01000021">
    <property type="protein sequence ID" value="SDY54450.1"/>
    <property type="molecule type" value="Genomic_DNA"/>
</dbReference>
<keyword evidence="10" id="KW-1185">Reference proteome</keyword>
<protein>
    <submittedName>
        <fullName evidence="9">L-cystine transport system permease protein</fullName>
    </submittedName>
</protein>
<dbReference type="InterPro" id="IPR000515">
    <property type="entry name" value="MetI-like"/>
</dbReference>
<keyword evidence="6 7" id="KW-0472">Membrane</keyword>
<dbReference type="STRING" id="1122142.SAMN02910414_01800"/>
<accession>A0A1H3KQX5</accession>
<dbReference type="Proteomes" id="UP000183918">
    <property type="component" value="Unassembled WGS sequence"/>
</dbReference>
<comment type="subcellular location">
    <subcellularLocation>
        <location evidence="1 7">Cell membrane</location>
        <topology evidence="1 7">Multi-pass membrane protein</topology>
    </subcellularLocation>
</comment>
<evidence type="ECO:0000256" key="7">
    <source>
        <dbReference type="RuleBase" id="RU363032"/>
    </source>
</evidence>
<keyword evidence="3" id="KW-1003">Cell membrane</keyword>
<dbReference type="RefSeq" id="WP_074718223.1">
    <property type="nucleotide sequence ID" value="NZ_FNPG01000021.1"/>
</dbReference>
<evidence type="ECO:0000259" key="8">
    <source>
        <dbReference type="PROSITE" id="PS50928"/>
    </source>
</evidence>
<dbReference type="PANTHER" id="PTHR30614">
    <property type="entry name" value="MEMBRANE COMPONENT OF AMINO ACID ABC TRANSPORTER"/>
    <property type="match status" value="1"/>
</dbReference>
<dbReference type="AlphaFoldDB" id="A0A1H3KQX5"/>
<dbReference type="GO" id="GO:0006865">
    <property type="term" value="P:amino acid transport"/>
    <property type="evidence" value="ECO:0007669"/>
    <property type="project" value="TreeGrafter"/>
</dbReference>
<evidence type="ECO:0000256" key="6">
    <source>
        <dbReference type="ARBA" id="ARBA00023136"/>
    </source>
</evidence>
<evidence type="ECO:0000256" key="1">
    <source>
        <dbReference type="ARBA" id="ARBA00004651"/>
    </source>
</evidence>
<evidence type="ECO:0000256" key="2">
    <source>
        <dbReference type="ARBA" id="ARBA00022448"/>
    </source>
</evidence>
<dbReference type="GO" id="GO:0043190">
    <property type="term" value="C:ATP-binding cassette (ABC) transporter complex"/>
    <property type="evidence" value="ECO:0007669"/>
    <property type="project" value="InterPro"/>
</dbReference>
<evidence type="ECO:0000256" key="3">
    <source>
        <dbReference type="ARBA" id="ARBA00022475"/>
    </source>
</evidence>
<comment type="similarity">
    <text evidence="7">Belongs to the binding-protein-dependent transport system permease family.</text>
</comment>
<name>A0A1H3KQX5_9FIRM</name>
<dbReference type="InterPro" id="IPR035906">
    <property type="entry name" value="MetI-like_sf"/>
</dbReference>
<dbReference type="PROSITE" id="PS50928">
    <property type="entry name" value="ABC_TM1"/>
    <property type="match status" value="1"/>
</dbReference>
<evidence type="ECO:0000256" key="5">
    <source>
        <dbReference type="ARBA" id="ARBA00022989"/>
    </source>
</evidence>
<dbReference type="InterPro" id="IPR043429">
    <property type="entry name" value="ArtM/GltK/GlnP/TcyL/YhdX-like"/>
</dbReference>
<reference evidence="9 10" key="1">
    <citation type="submission" date="2016-10" db="EMBL/GenBank/DDBJ databases">
        <authorList>
            <person name="de Groot N.N."/>
        </authorList>
    </citation>
    <scope>NUCLEOTIDE SEQUENCE [LARGE SCALE GENOMIC DNA]</scope>
    <source>
        <strain evidence="9 10">DSM 14045</strain>
    </source>
</reference>